<dbReference type="OrthoDB" id="9112331at2"/>
<dbReference type="Proteomes" id="UP000320513">
    <property type="component" value="Unassembled WGS sequence"/>
</dbReference>
<accession>A0A557Y0M0</accession>
<gene>
    <name evidence="2" type="ORF">FPZ47_02390</name>
</gene>
<dbReference type="RefSeq" id="WP_144947476.1">
    <property type="nucleotide sequence ID" value="NZ_VMQU01000005.1"/>
</dbReference>
<name>A0A557Y0M0_9MYCO</name>
<organism evidence="2 3">
    <name type="scientific">Mycobacterium helveticum</name>
    <dbReference type="NCBI Taxonomy" id="2592811"/>
    <lineage>
        <taxon>Bacteria</taxon>
        <taxon>Bacillati</taxon>
        <taxon>Actinomycetota</taxon>
        <taxon>Actinomycetes</taxon>
        <taxon>Mycobacteriales</taxon>
        <taxon>Mycobacteriaceae</taxon>
        <taxon>Mycobacterium</taxon>
    </lineage>
</organism>
<proteinExistence type="predicted"/>
<comment type="caution">
    <text evidence="2">The sequence shown here is derived from an EMBL/GenBank/DDBJ whole genome shotgun (WGS) entry which is preliminary data.</text>
</comment>
<dbReference type="AlphaFoldDB" id="A0A557Y0M0"/>
<feature type="region of interest" description="Disordered" evidence="1">
    <location>
        <begin position="1"/>
        <end position="23"/>
    </location>
</feature>
<evidence type="ECO:0000313" key="2">
    <source>
        <dbReference type="EMBL" id="TVS92095.1"/>
    </source>
</evidence>
<reference evidence="2 3" key="1">
    <citation type="submission" date="2019-07" db="EMBL/GenBank/DDBJ databases">
        <title>New Mycobacterium species.</title>
        <authorList>
            <person name="Tortoli E."/>
            <person name="Ghielmetti G."/>
            <person name="Friedel U."/>
            <person name="Trovato A."/>
        </authorList>
    </citation>
    <scope>NUCLEOTIDE SEQUENCE [LARGE SCALE GENOMIC DNA]</scope>
    <source>
        <strain evidence="2 3">16-83</strain>
    </source>
</reference>
<sequence>MSRLQLRAAVPVRGRDQPDGAPGLTARVTVAAAAESGLTPWERVWSGVKADEVAPYPAPQRRAG</sequence>
<keyword evidence="3" id="KW-1185">Reference proteome</keyword>
<evidence type="ECO:0000256" key="1">
    <source>
        <dbReference type="SAM" id="MobiDB-lite"/>
    </source>
</evidence>
<evidence type="ECO:0000313" key="3">
    <source>
        <dbReference type="Proteomes" id="UP000320513"/>
    </source>
</evidence>
<protein>
    <submittedName>
        <fullName evidence="2">Uncharacterized protein</fullName>
    </submittedName>
</protein>
<dbReference type="EMBL" id="VMQU01000005">
    <property type="protein sequence ID" value="TVS92095.1"/>
    <property type="molecule type" value="Genomic_DNA"/>
</dbReference>